<reference evidence="1 2" key="1">
    <citation type="submission" date="2009-10" db="EMBL/GenBank/DDBJ databases">
        <authorList>
            <person name="Qin X."/>
            <person name="Bachman B."/>
            <person name="Battles P."/>
            <person name="Bell A."/>
            <person name="Bess C."/>
            <person name="Bickham C."/>
            <person name="Chaboub L."/>
            <person name="Chen D."/>
            <person name="Coyle M."/>
            <person name="Deiros D.R."/>
            <person name="Dinh H."/>
            <person name="Forbes L."/>
            <person name="Fowler G."/>
            <person name="Francisco L."/>
            <person name="Fu Q."/>
            <person name="Gubbala S."/>
            <person name="Hale W."/>
            <person name="Han Y."/>
            <person name="Hemphill L."/>
            <person name="Highlander S.K."/>
            <person name="Hirani K."/>
            <person name="Hogues M."/>
            <person name="Jackson L."/>
            <person name="Jakkamsetti A."/>
            <person name="Javaid M."/>
            <person name="Jiang H."/>
            <person name="Korchina V."/>
            <person name="Kovar C."/>
            <person name="Lara F."/>
            <person name="Lee S."/>
            <person name="Mata R."/>
            <person name="Mathew T."/>
            <person name="Moen C."/>
            <person name="Morales K."/>
            <person name="Munidasa M."/>
            <person name="Nazareth L."/>
            <person name="Ngo R."/>
            <person name="Nguyen L."/>
            <person name="Okwuonu G."/>
            <person name="Ongeri F."/>
            <person name="Patil S."/>
            <person name="Petrosino J."/>
            <person name="Pham C."/>
            <person name="Pham P."/>
            <person name="Pu L.-L."/>
            <person name="Puazo M."/>
            <person name="Raj R."/>
            <person name="Reid J."/>
            <person name="Rouhana J."/>
            <person name="Saada N."/>
            <person name="Shang Y."/>
            <person name="Simmons D."/>
            <person name="Thornton R."/>
            <person name="Warren J."/>
            <person name="Weissenberger G."/>
            <person name="Zhang J."/>
            <person name="Zhang L."/>
            <person name="Zhou C."/>
            <person name="Zhu D."/>
            <person name="Muzny D."/>
            <person name="Worley K."/>
            <person name="Gibbs R."/>
        </authorList>
    </citation>
    <scope>NUCLEOTIDE SEQUENCE [LARGE SCALE GENOMIC DNA]</scope>
    <source>
        <strain evidence="1 2">DSM 17361</strain>
    </source>
</reference>
<proteinExistence type="predicted"/>
<dbReference type="Proteomes" id="UP000003160">
    <property type="component" value="Unassembled WGS sequence"/>
</dbReference>
<accession>D1PU48</accession>
<gene>
    <name evidence="1" type="ORF">HMPREF0645_0483</name>
</gene>
<dbReference type="EMBL" id="ACKS01000023">
    <property type="protein sequence ID" value="EFA45095.1"/>
    <property type="molecule type" value="Genomic_DNA"/>
</dbReference>
<dbReference type="AlphaFoldDB" id="D1PU48"/>
<name>D1PU48_9BACT</name>
<evidence type="ECO:0000313" key="2">
    <source>
        <dbReference type="Proteomes" id="UP000003160"/>
    </source>
</evidence>
<organism evidence="1 2">
    <name type="scientific">Hallella bergensis DSM 17361</name>
    <dbReference type="NCBI Taxonomy" id="585502"/>
    <lineage>
        <taxon>Bacteria</taxon>
        <taxon>Pseudomonadati</taxon>
        <taxon>Bacteroidota</taxon>
        <taxon>Bacteroidia</taxon>
        <taxon>Bacteroidales</taxon>
        <taxon>Prevotellaceae</taxon>
        <taxon>Hallella</taxon>
    </lineage>
</organism>
<sequence>MSQLHRLGIWYTNVGVFVETSNILLKKQKDRLTERRYGDIGKSWQENR</sequence>
<dbReference type="HOGENOM" id="CLU_3156231_0_0_10"/>
<evidence type="ECO:0000313" key="1">
    <source>
        <dbReference type="EMBL" id="EFA45095.1"/>
    </source>
</evidence>
<keyword evidence="2" id="KW-1185">Reference proteome</keyword>
<protein>
    <submittedName>
        <fullName evidence="1">Uncharacterized protein</fullName>
    </submittedName>
</protein>
<comment type="caution">
    <text evidence="1">The sequence shown here is derived from an EMBL/GenBank/DDBJ whole genome shotgun (WGS) entry which is preliminary data.</text>
</comment>